<dbReference type="Proteomes" id="UP000250235">
    <property type="component" value="Unassembled WGS sequence"/>
</dbReference>
<organism evidence="1 2">
    <name type="scientific">Dorcoceras hygrometricum</name>
    <dbReference type="NCBI Taxonomy" id="472368"/>
    <lineage>
        <taxon>Eukaryota</taxon>
        <taxon>Viridiplantae</taxon>
        <taxon>Streptophyta</taxon>
        <taxon>Embryophyta</taxon>
        <taxon>Tracheophyta</taxon>
        <taxon>Spermatophyta</taxon>
        <taxon>Magnoliopsida</taxon>
        <taxon>eudicotyledons</taxon>
        <taxon>Gunneridae</taxon>
        <taxon>Pentapetalae</taxon>
        <taxon>asterids</taxon>
        <taxon>lamiids</taxon>
        <taxon>Lamiales</taxon>
        <taxon>Gesneriaceae</taxon>
        <taxon>Didymocarpoideae</taxon>
        <taxon>Trichosporeae</taxon>
        <taxon>Loxocarpinae</taxon>
        <taxon>Dorcoceras</taxon>
    </lineage>
</organism>
<dbReference type="CDD" id="cd00303">
    <property type="entry name" value="retropepsin_like"/>
    <property type="match status" value="1"/>
</dbReference>
<sequence length="71" mass="7516">MKFLGRIEGREVVVMLDSGASHNFVSRKLVTELGLPVDETVNIRGMLGGWRPGTVLGSLQKPVSGSAAVHG</sequence>
<reference evidence="1 2" key="1">
    <citation type="journal article" date="2015" name="Proc. Natl. Acad. Sci. U.S.A.">
        <title>The resurrection genome of Boea hygrometrica: A blueprint for survival of dehydration.</title>
        <authorList>
            <person name="Xiao L."/>
            <person name="Yang G."/>
            <person name="Zhang L."/>
            <person name="Yang X."/>
            <person name="Zhao S."/>
            <person name="Ji Z."/>
            <person name="Zhou Q."/>
            <person name="Hu M."/>
            <person name="Wang Y."/>
            <person name="Chen M."/>
            <person name="Xu Y."/>
            <person name="Jin H."/>
            <person name="Xiao X."/>
            <person name="Hu G."/>
            <person name="Bao F."/>
            <person name="Hu Y."/>
            <person name="Wan P."/>
            <person name="Li L."/>
            <person name="Deng X."/>
            <person name="Kuang T."/>
            <person name="Xiang C."/>
            <person name="Zhu J.K."/>
            <person name="Oliver M.J."/>
            <person name="He Y."/>
        </authorList>
    </citation>
    <scope>NUCLEOTIDE SEQUENCE [LARGE SCALE GENOMIC DNA]</scope>
    <source>
        <strain evidence="2">cv. XS01</strain>
    </source>
</reference>
<dbReference type="OrthoDB" id="1743130at2759"/>
<accession>A0A2Z7AHG5</accession>
<evidence type="ECO:0000313" key="1">
    <source>
        <dbReference type="EMBL" id="KZV18714.1"/>
    </source>
</evidence>
<dbReference type="Gene3D" id="2.40.70.10">
    <property type="entry name" value="Acid Proteases"/>
    <property type="match status" value="1"/>
</dbReference>
<dbReference type="InterPro" id="IPR021109">
    <property type="entry name" value="Peptidase_aspartic_dom_sf"/>
</dbReference>
<protein>
    <submittedName>
        <fullName evidence="1">Uncharacterized protein</fullName>
    </submittedName>
</protein>
<evidence type="ECO:0000313" key="2">
    <source>
        <dbReference type="Proteomes" id="UP000250235"/>
    </source>
</evidence>
<dbReference type="SUPFAM" id="SSF50630">
    <property type="entry name" value="Acid proteases"/>
    <property type="match status" value="1"/>
</dbReference>
<gene>
    <name evidence="1" type="ORF">F511_37430</name>
</gene>
<dbReference type="EMBL" id="KV017238">
    <property type="protein sequence ID" value="KZV18714.1"/>
    <property type="molecule type" value="Genomic_DNA"/>
</dbReference>
<proteinExistence type="predicted"/>
<keyword evidence="2" id="KW-1185">Reference proteome</keyword>
<name>A0A2Z7AHG5_9LAMI</name>
<dbReference type="Pfam" id="PF13650">
    <property type="entry name" value="Asp_protease_2"/>
    <property type="match status" value="1"/>
</dbReference>
<dbReference type="AlphaFoldDB" id="A0A2Z7AHG5"/>